<dbReference type="Pfam" id="PF07732">
    <property type="entry name" value="Cu-oxidase_3"/>
    <property type="match status" value="1"/>
</dbReference>
<dbReference type="PROSITE" id="PS00079">
    <property type="entry name" value="MULTICOPPER_OXIDASE1"/>
    <property type="match status" value="1"/>
</dbReference>
<evidence type="ECO:0000256" key="12">
    <source>
        <dbReference type="SAM" id="SignalP"/>
    </source>
</evidence>
<keyword evidence="5" id="KW-0479">Metal-binding</keyword>
<comment type="cofactor">
    <cofactor evidence="2">
        <name>Cu cation</name>
        <dbReference type="ChEBI" id="CHEBI:23378"/>
    </cofactor>
</comment>
<organism evidence="16 17">
    <name type="scientific">Phialemonium atrogriseum</name>
    <dbReference type="NCBI Taxonomy" id="1093897"/>
    <lineage>
        <taxon>Eukaryota</taxon>
        <taxon>Fungi</taxon>
        <taxon>Dikarya</taxon>
        <taxon>Ascomycota</taxon>
        <taxon>Pezizomycotina</taxon>
        <taxon>Sordariomycetes</taxon>
        <taxon>Sordariomycetidae</taxon>
        <taxon>Cephalothecales</taxon>
        <taxon>Cephalothecaceae</taxon>
        <taxon>Phialemonium</taxon>
    </lineage>
</organism>
<evidence type="ECO:0000256" key="9">
    <source>
        <dbReference type="ARBA" id="ARBA00023157"/>
    </source>
</evidence>
<proteinExistence type="inferred from homology"/>
<evidence type="ECO:0000256" key="3">
    <source>
        <dbReference type="ARBA" id="ARBA00010609"/>
    </source>
</evidence>
<evidence type="ECO:0000256" key="7">
    <source>
        <dbReference type="ARBA" id="ARBA00023002"/>
    </source>
</evidence>
<keyword evidence="17" id="KW-1185">Reference proteome</keyword>
<evidence type="ECO:0000259" key="14">
    <source>
        <dbReference type="Pfam" id="PF07731"/>
    </source>
</evidence>
<dbReference type="FunFam" id="2.60.40.420:FF:000045">
    <property type="entry name" value="Laccase 2"/>
    <property type="match status" value="1"/>
</dbReference>
<keyword evidence="10" id="KW-0325">Glycoprotein</keyword>
<evidence type="ECO:0000256" key="8">
    <source>
        <dbReference type="ARBA" id="ARBA00023008"/>
    </source>
</evidence>
<evidence type="ECO:0000256" key="11">
    <source>
        <dbReference type="ARBA" id="ARBA00023185"/>
    </source>
</evidence>
<dbReference type="FunFam" id="2.60.40.420:FF:000046">
    <property type="entry name" value="Multicopper oxidase"/>
    <property type="match status" value="1"/>
</dbReference>
<evidence type="ECO:0000256" key="1">
    <source>
        <dbReference type="ARBA" id="ARBA00000349"/>
    </source>
</evidence>
<dbReference type="CDD" id="cd13901">
    <property type="entry name" value="CuRO_3_MaLCC_like"/>
    <property type="match status" value="1"/>
</dbReference>
<evidence type="ECO:0000313" key="17">
    <source>
        <dbReference type="Proteomes" id="UP001244011"/>
    </source>
</evidence>
<dbReference type="Pfam" id="PF00394">
    <property type="entry name" value="Cu-oxidase"/>
    <property type="match status" value="1"/>
</dbReference>
<comment type="caution">
    <text evidence="16">The sequence shown here is derived from an EMBL/GenBank/DDBJ whole genome shotgun (WGS) entry which is preliminary data.</text>
</comment>
<dbReference type="InterPro" id="IPR011706">
    <property type="entry name" value="Cu-oxidase_C"/>
</dbReference>
<dbReference type="FunFam" id="2.60.40.420:FF:000021">
    <property type="entry name" value="Extracellular dihydrogeodin oxidase/laccase"/>
    <property type="match status" value="1"/>
</dbReference>
<dbReference type="InterPro" id="IPR011707">
    <property type="entry name" value="Cu-oxidase-like_N"/>
</dbReference>
<name>A0AAJ0FEL0_9PEZI</name>
<dbReference type="GeneID" id="85305763"/>
<feature type="chain" id="PRO_5042611984" description="laccase" evidence="12">
    <location>
        <begin position="21"/>
        <end position="588"/>
    </location>
</feature>
<keyword evidence="8" id="KW-0186">Copper</keyword>
<dbReference type="EMBL" id="MU839020">
    <property type="protein sequence ID" value="KAK1764472.1"/>
    <property type="molecule type" value="Genomic_DNA"/>
</dbReference>
<feature type="signal peptide" evidence="12">
    <location>
        <begin position="1"/>
        <end position="20"/>
    </location>
</feature>
<evidence type="ECO:0000256" key="10">
    <source>
        <dbReference type="ARBA" id="ARBA00023180"/>
    </source>
</evidence>
<evidence type="ECO:0000313" key="16">
    <source>
        <dbReference type="EMBL" id="KAK1764472.1"/>
    </source>
</evidence>
<dbReference type="GO" id="GO:0005507">
    <property type="term" value="F:copper ion binding"/>
    <property type="evidence" value="ECO:0007669"/>
    <property type="project" value="InterPro"/>
</dbReference>
<dbReference type="InterPro" id="IPR002355">
    <property type="entry name" value="Cu_oxidase_Cu_BS"/>
</dbReference>
<evidence type="ECO:0000259" key="15">
    <source>
        <dbReference type="Pfam" id="PF07732"/>
    </source>
</evidence>
<evidence type="ECO:0000256" key="4">
    <source>
        <dbReference type="ARBA" id="ARBA00012297"/>
    </source>
</evidence>
<dbReference type="Proteomes" id="UP001244011">
    <property type="component" value="Unassembled WGS sequence"/>
</dbReference>
<dbReference type="RefSeq" id="XP_060280685.1">
    <property type="nucleotide sequence ID" value="XM_060422576.1"/>
</dbReference>
<dbReference type="GO" id="GO:0052716">
    <property type="term" value="F:hydroquinone:oxygen oxidoreductase activity"/>
    <property type="evidence" value="ECO:0007669"/>
    <property type="project" value="UniProtKB-EC"/>
</dbReference>
<dbReference type="InterPro" id="IPR008972">
    <property type="entry name" value="Cupredoxin"/>
</dbReference>
<evidence type="ECO:0000256" key="2">
    <source>
        <dbReference type="ARBA" id="ARBA00001935"/>
    </source>
</evidence>
<dbReference type="Pfam" id="PF07731">
    <property type="entry name" value="Cu-oxidase_2"/>
    <property type="match status" value="1"/>
</dbReference>
<dbReference type="PROSITE" id="PS00080">
    <property type="entry name" value="MULTICOPPER_OXIDASE2"/>
    <property type="match status" value="1"/>
</dbReference>
<keyword evidence="11" id="KW-0439">Lignin degradation</keyword>
<keyword evidence="9" id="KW-1015">Disulfide bond</keyword>
<sequence length="588" mass="64142">MRSLFTAFVGLTGLFSSVHGAPSAELVKRAPTCNTPSNRACWTTGFDINTDYLEKTPLTGKTVTYTLVVTEIDNWKGPDGVVKKKAMLINGTLPGPTIVADWGDRLNITVINNLRDNGTSFHWHGLRQMGSNFHDGVNGVTECPIPPKGGKRLYSFLATQYGTGWYHSHFSAQYANGVVGNMVINGPASLPYDIDLGVFPISDYYYETADNLVEFTMNNGPPPSDNVLFNGTNIHPVTGAGKYARVKLTPGKRHRLRLINPSVENHFTVSLVDHQMTVIGTDYVPSNAFTTDSLFIGVGQRYDVTIDASKAVGNYWFNVTFGGNGFCGLSNNPFPAAIFSYDGAPNANPTKAGTPPADSLCLDNLNLTPVVPRSAPPSGFTPSASNKLDVHLDTTGTPLFVWRINGNSIKVDWQKPIGQYVMDGNNSFPANANIVKVDAVNQWTYWLVENDPDGAFSLPHPFHLHGHDFLVLGRSPDTPPAAQTRYVFNPATDMGRLNGGNPTRRDVTMLPAKGWVLIAFKTDNPGAWLMHCHIAWHVSGGLSVDFLERVSEFKAGITAADKAIFDNNCNAWRTYAPTNQWSQIDSGI</sequence>
<comment type="catalytic activity">
    <reaction evidence="1">
        <text>4 hydroquinone + O2 = 4 benzosemiquinone + 2 H2O</text>
        <dbReference type="Rhea" id="RHEA:11276"/>
        <dbReference type="ChEBI" id="CHEBI:15377"/>
        <dbReference type="ChEBI" id="CHEBI:15379"/>
        <dbReference type="ChEBI" id="CHEBI:17594"/>
        <dbReference type="ChEBI" id="CHEBI:17977"/>
        <dbReference type="EC" id="1.10.3.2"/>
    </reaction>
</comment>
<reference evidence="16" key="1">
    <citation type="submission" date="2023-06" db="EMBL/GenBank/DDBJ databases">
        <title>Genome-scale phylogeny and comparative genomics of the fungal order Sordariales.</title>
        <authorList>
            <consortium name="Lawrence Berkeley National Laboratory"/>
            <person name="Hensen N."/>
            <person name="Bonometti L."/>
            <person name="Westerberg I."/>
            <person name="Brannstrom I.O."/>
            <person name="Guillou S."/>
            <person name="Cros-Aarteil S."/>
            <person name="Calhoun S."/>
            <person name="Haridas S."/>
            <person name="Kuo A."/>
            <person name="Mondo S."/>
            <person name="Pangilinan J."/>
            <person name="Riley R."/>
            <person name="Labutti K."/>
            <person name="Andreopoulos B."/>
            <person name="Lipzen A."/>
            <person name="Chen C."/>
            <person name="Yanf M."/>
            <person name="Daum C."/>
            <person name="Ng V."/>
            <person name="Clum A."/>
            <person name="Steindorff A."/>
            <person name="Ohm R."/>
            <person name="Martin F."/>
            <person name="Silar P."/>
            <person name="Natvig D."/>
            <person name="Lalanne C."/>
            <person name="Gautier V."/>
            <person name="Ament-Velasquez S.L."/>
            <person name="Kruys A."/>
            <person name="Hutchinson M.I."/>
            <person name="Powell A.J."/>
            <person name="Barry K."/>
            <person name="Miller A.N."/>
            <person name="Grigoriev I.V."/>
            <person name="Debuchy R."/>
            <person name="Gladieux P."/>
            <person name="Thoren M.H."/>
            <person name="Johannesson H."/>
        </authorList>
    </citation>
    <scope>NUCLEOTIDE SEQUENCE</scope>
    <source>
        <strain evidence="16">8032-3</strain>
    </source>
</reference>
<dbReference type="PANTHER" id="PTHR11709">
    <property type="entry name" value="MULTI-COPPER OXIDASE"/>
    <property type="match status" value="1"/>
</dbReference>
<comment type="similarity">
    <text evidence="3">Belongs to the multicopper oxidase family.</text>
</comment>
<accession>A0AAJ0FEL0</accession>
<feature type="domain" description="Plastocyanin-like" evidence="14">
    <location>
        <begin position="418"/>
        <end position="550"/>
    </location>
</feature>
<feature type="domain" description="Plastocyanin-like" evidence="13">
    <location>
        <begin position="198"/>
        <end position="344"/>
    </location>
</feature>
<dbReference type="SUPFAM" id="SSF49503">
    <property type="entry name" value="Cupredoxins"/>
    <property type="match status" value="3"/>
</dbReference>
<feature type="domain" description="Plastocyanin-like" evidence="15">
    <location>
        <begin position="78"/>
        <end position="188"/>
    </location>
</feature>
<keyword evidence="6 12" id="KW-0732">Signal</keyword>
<evidence type="ECO:0000256" key="6">
    <source>
        <dbReference type="ARBA" id="ARBA00022729"/>
    </source>
</evidence>
<dbReference type="InterPro" id="IPR045087">
    <property type="entry name" value="Cu-oxidase_fam"/>
</dbReference>
<gene>
    <name evidence="16" type="ORF">QBC33DRAFT_200768</name>
</gene>
<evidence type="ECO:0000259" key="13">
    <source>
        <dbReference type="Pfam" id="PF00394"/>
    </source>
</evidence>
<evidence type="ECO:0000256" key="5">
    <source>
        <dbReference type="ARBA" id="ARBA00022723"/>
    </source>
</evidence>
<dbReference type="InterPro" id="IPR033138">
    <property type="entry name" value="Cu_oxidase_CS"/>
</dbReference>
<dbReference type="Gene3D" id="2.60.40.420">
    <property type="entry name" value="Cupredoxins - blue copper proteins"/>
    <property type="match status" value="3"/>
</dbReference>
<dbReference type="CDD" id="cd13880">
    <property type="entry name" value="CuRO_2_MaLCC_like"/>
    <property type="match status" value="1"/>
</dbReference>
<dbReference type="GO" id="GO:0046274">
    <property type="term" value="P:lignin catabolic process"/>
    <property type="evidence" value="ECO:0007669"/>
    <property type="project" value="UniProtKB-KW"/>
</dbReference>
<keyword evidence="7" id="KW-0560">Oxidoreductase</keyword>
<protein>
    <recommendedName>
        <fullName evidence="4">laccase</fullName>
        <ecNumber evidence="4">1.10.3.2</ecNumber>
    </recommendedName>
</protein>
<dbReference type="CDD" id="cd13854">
    <property type="entry name" value="CuRO_1_MaLCC_like"/>
    <property type="match status" value="1"/>
</dbReference>
<dbReference type="PANTHER" id="PTHR11709:SF87">
    <property type="entry name" value="LACCASE"/>
    <property type="match status" value="1"/>
</dbReference>
<dbReference type="EC" id="1.10.3.2" evidence="4"/>
<dbReference type="AlphaFoldDB" id="A0AAJ0FEL0"/>
<dbReference type="InterPro" id="IPR001117">
    <property type="entry name" value="Cu-oxidase_2nd"/>
</dbReference>